<organism evidence="1 2">
    <name type="scientific">Cichorium intybus</name>
    <name type="common">Chicory</name>
    <dbReference type="NCBI Taxonomy" id="13427"/>
    <lineage>
        <taxon>Eukaryota</taxon>
        <taxon>Viridiplantae</taxon>
        <taxon>Streptophyta</taxon>
        <taxon>Embryophyta</taxon>
        <taxon>Tracheophyta</taxon>
        <taxon>Spermatophyta</taxon>
        <taxon>Magnoliopsida</taxon>
        <taxon>eudicotyledons</taxon>
        <taxon>Gunneridae</taxon>
        <taxon>Pentapetalae</taxon>
        <taxon>asterids</taxon>
        <taxon>campanulids</taxon>
        <taxon>Asterales</taxon>
        <taxon>Asteraceae</taxon>
        <taxon>Cichorioideae</taxon>
        <taxon>Cichorieae</taxon>
        <taxon>Cichoriinae</taxon>
        <taxon>Cichorium</taxon>
    </lineage>
</organism>
<name>A0ACB9AJS8_CICIN</name>
<accession>A0ACB9AJS8</accession>
<dbReference type="Proteomes" id="UP001055811">
    <property type="component" value="Linkage Group LG07"/>
</dbReference>
<gene>
    <name evidence="1" type="ORF">L2E82_40077</name>
</gene>
<evidence type="ECO:0000313" key="2">
    <source>
        <dbReference type="Proteomes" id="UP001055811"/>
    </source>
</evidence>
<protein>
    <submittedName>
        <fullName evidence="1">Uncharacterized protein</fullName>
    </submittedName>
</protein>
<reference evidence="1 2" key="2">
    <citation type="journal article" date="2022" name="Mol. Ecol. Resour.">
        <title>The genomes of chicory, endive, great burdock and yacon provide insights into Asteraceae paleo-polyploidization history and plant inulin production.</title>
        <authorList>
            <person name="Fan W."/>
            <person name="Wang S."/>
            <person name="Wang H."/>
            <person name="Wang A."/>
            <person name="Jiang F."/>
            <person name="Liu H."/>
            <person name="Zhao H."/>
            <person name="Xu D."/>
            <person name="Zhang Y."/>
        </authorList>
    </citation>
    <scope>NUCLEOTIDE SEQUENCE [LARGE SCALE GENOMIC DNA]</scope>
    <source>
        <strain evidence="2">cv. Punajuju</strain>
        <tissue evidence="1">Leaves</tissue>
    </source>
</reference>
<keyword evidence="2" id="KW-1185">Reference proteome</keyword>
<proteinExistence type="predicted"/>
<evidence type="ECO:0000313" key="1">
    <source>
        <dbReference type="EMBL" id="KAI3710299.1"/>
    </source>
</evidence>
<dbReference type="EMBL" id="CM042015">
    <property type="protein sequence ID" value="KAI3710299.1"/>
    <property type="molecule type" value="Genomic_DNA"/>
</dbReference>
<comment type="caution">
    <text evidence="1">The sequence shown here is derived from an EMBL/GenBank/DDBJ whole genome shotgun (WGS) entry which is preliminary data.</text>
</comment>
<sequence length="336" mass="38017">MLTSQFSSPSYTFFTTPNPPHSFSPYILTSTLRFSLNQIKLLSPTPFSSILLFHKIPTSNFTIYKYAKKLRLSSKQVSCDHIELSWTQNMLTSDTIQSSSNPRSTTLKRPLQTQQPDPVKCPRCDSTNTKFCYYNNYNKTQPRYFCKACKRHWTKGGTLRNVPVGGGRKNKRIKRTNTITTAATTTVDHSLGLNGQKYMFSDDKGLFFTPNDSEFDQVSWDFNGGFTGSTTTMQSPSHQNLGFSMLSNLTSMDTNPIPIIPTSFSAPLSTGFKDDSTLTTTRTMIQNSVTVSQPWMQVPTTSNFLEPNYWNWNDIDSIVQADLNKPFEDPQLKSQI</sequence>
<reference evidence="2" key="1">
    <citation type="journal article" date="2022" name="Mol. Ecol. Resour.">
        <title>The genomes of chicory, endive, great burdock and yacon provide insights into Asteraceae palaeo-polyploidization history and plant inulin production.</title>
        <authorList>
            <person name="Fan W."/>
            <person name="Wang S."/>
            <person name="Wang H."/>
            <person name="Wang A."/>
            <person name="Jiang F."/>
            <person name="Liu H."/>
            <person name="Zhao H."/>
            <person name="Xu D."/>
            <person name="Zhang Y."/>
        </authorList>
    </citation>
    <scope>NUCLEOTIDE SEQUENCE [LARGE SCALE GENOMIC DNA]</scope>
    <source>
        <strain evidence="2">cv. Punajuju</strain>
    </source>
</reference>